<organism evidence="1 2">
    <name type="scientific">Poecilia latipinna</name>
    <name type="common">sailfin molly</name>
    <dbReference type="NCBI Taxonomy" id="48699"/>
    <lineage>
        <taxon>Eukaryota</taxon>
        <taxon>Metazoa</taxon>
        <taxon>Chordata</taxon>
        <taxon>Craniata</taxon>
        <taxon>Vertebrata</taxon>
        <taxon>Euteleostomi</taxon>
        <taxon>Actinopterygii</taxon>
        <taxon>Neopterygii</taxon>
        <taxon>Teleostei</taxon>
        <taxon>Neoteleostei</taxon>
        <taxon>Acanthomorphata</taxon>
        <taxon>Ovalentaria</taxon>
        <taxon>Atherinomorphae</taxon>
        <taxon>Cyprinodontiformes</taxon>
        <taxon>Poeciliidae</taxon>
        <taxon>Poeciliinae</taxon>
        <taxon>Poecilia</taxon>
    </lineage>
</organism>
<protein>
    <recommendedName>
        <fullName evidence="3">Ig-like domain-containing protein</fullName>
    </recommendedName>
</protein>
<dbReference type="InterPro" id="IPR036179">
    <property type="entry name" value="Ig-like_dom_sf"/>
</dbReference>
<evidence type="ECO:0008006" key="3">
    <source>
        <dbReference type="Google" id="ProtNLM"/>
    </source>
</evidence>
<dbReference type="AlphaFoldDB" id="A0A3B3VU41"/>
<evidence type="ECO:0000313" key="2">
    <source>
        <dbReference type="Proteomes" id="UP000261500"/>
    </source>
</evidence>
<keyword evidence="2" id="KW-1185">Reference proteome</keyword>
<dbReference type="PANTHER" id="PTHR15360:SF4">
    <property type="entry name" value="PROTEIN KINASE DOMAIN-CONTAINING PROTEIN"/>
    <property type="match status" value="1"/>
</dbReference>
<dbReference type="InterPro" id="IPR013783">
    <property type="entry name" value="Ig-like_fold"/>
</dbReference>
<evidence type="ECO:0000313" key="1">
    <source>
        <dbReference type="Ensembl" id="ENSPLAP00000028387.1"/>
    </source>
</evidence>
<dbReference type="InterPro" id="IPR042495">
    <property type="entry name" value="PDGFRL"/>
</dbReference>
<dbReference type="GeneTree" id="ENSGT00940000175494"/>
<dbReference type="PANTHER" id="PTHR15360">
    <property type="entry name" value="PLATELET-DERIVED GROWTH FACTOR RECEPTOR LIKE"/>
    <property type="match status" value="1"/>
</dbReference>
<reference evidence="1" key="2">
    <citation type="submission" date="2025-09" db="UniProtKB">
        <authorList>
            <consortium name="Ensembl"/>
        </authorList>
    </citation>
    <scope>IDENTIFICATION</scope>
</reference>
<dbReference type="Gene3D" id="2.60.40.10">
    <property type="entry name" value="Immunoglobulins"/>
    <property type="match status" value="2"/>
</dbReference>
<accession>A0A3B3VU41</accession>
<name>A0A3B3VU41_9TELE</name>
<dbReference type="Proteomes" id="UP000261500">
    <property type="component" value="Unplaced"/>
</dbReference>
<reference evidence="1" key="1">
    <citation type="submission" date="2025-08" db="UniProtKB">
        <authorList>
            <consortium name="Ensembl"/>
        </authorList>
    </citation>
    <scope>IDENTIFICATION</scope>
</reference>
<dbReference type="Ensembl" id="ENSPLAT00000022334.1">
    <property type="protein sequence ID" value="ENSPLAP00000028387.1"/>
    <property type="gene ID" value="ENSPLAG00000017738.1"/>
</dbReference>
<dbReference type="STRING" id="48699.ENSPLAP00000028387"/>
<dbReference type="SUPFAM" id="SSF48726">
    <property type="entry name" value="Immunoglobulin"/>
    <property type="match status" value="2"/>
</dbReference>
<sequence>MVWLVVEPHSIINISCTGQSEVVWEEPLPDDAVISSNGFASTLLIYNATVKHTNYYGCRHKDKEGDQNDLVEIYVLVKDPQVAFVPERAEDLLVPYEDDLIITCRVTAQTHDVELIRVPSGEKLHRYYDYRVGFMGDLSPGQYRCEVTFNGQTFQSDIYTVMSLVGEPFNVSCIGPFGPAFHQQWIHLKTQVRCRSPPPPSLYL</sequence>
<proteinExistence type="predicted"/>